<dbReference type="OrthoDB" id="6247875at2759"/>
<dbReference type="Gene3D" id="1.10.30.10">
    <property type="entry name" value="High mobility group box domain"/>
    <property type="match status" value="1"/>
</dbReference>
<feature type="region of interest" description="Disordered" evidence="5">
    <location>
        <begin position="240"/>
        <end position="278"/>
    </location>
</feature>
<accession>S3CDY9</accession>
<dbReference type="SUPFAM" id="SSF47095">
    <property type="entry name" value="HMG-box"/>
    <property type="match status" value="1"/>
</dbReference>
<dbReference type="AlphaFoldDB" id="S3CDY9"/>
<dbReference type="InterPro" id="IPR050140">
    <property type="entry name" value="SRY-related_HMG-box_TF-like"/>
</dbReference>
<keyword evidence="1" id="KW-0805">Transcription regulation</keyword>
<dbReference type="eggNOG" id="KOG0527">
    <property type="taxonomic scope" value="Eukaryota"/>
</dbReference>
<proteinExistence type="predicted"/>
<evidence type="ECO:0000256" key="1">
    <source>
        <dbReference type="ARBA" id="ARBA00023015"/>
    </source>
</evidence>
<dbReference type="InterPro" id="IPR036910">
    <property type="entry name" value="HMG_box_dom_sf"/>
</dbReference>
<evidence type="ECO:0000256" key="2">
    <source>
        <dbReference type="ARBA" id="ARBA00023125"/>
    </source>
</evidence>
<dbReference type="CDD" id="cd01389">
    <property type="entry name" value="HMG-box_ROX1-like"/>
    <property type="match status" value="1"/>
</dbReference>
<keyword evidence="8" id="KW-1185">Reference proteome</keyword>
<dbReference type="SMART" id="SM00398">
    <property type="entry name" value="HMG"/>
    <property type="match status" value="1"/>
</dbReference>
<evidence type="ECO:0000256" key="5">
    <source>
        <dbReference type="SAM" id="MobiDB-lite"/>
    </source>
</evidence>
<dbReference type="GO" id="GO:0001228">
    <property type="term" value="F:DNA-binding transcription activator activity, RNA polymerase II-specific"/>
    <property type="evidence" value="ECO:0007669"/>
    <property type="project" value="TreeGrafter"/>
</dbReference>
<organism evidence="7 8">
    <name type="scientific">Ophiostoma piceae (strain UAMH 11346)</name>
    <name type="common">Sap stain fungus</name>
    <dbReference type="NCBI Taxonomy" id="1262450"/>
    <lineage>
        <taxon>Eukaryota</taxon>
        <taxon>Fungi</taxon>
        <taxon>Dikarya</taxon>
        <taxon>Ascomycota</taxon>
        <taxon>Pezizomycotina</taxon>
        <taxon>Sordariomycetes</taxon>
        <taxon>Sordariomycetidae</taxon>
        <taxon>Ophiostomatales</taxon>
        <taxon>Ophiostomataceae</taxon>
        <taxon>Ophiostoma</taxon>
    </lineage>
</organism>
<dbReference type="FunFam" id="1.10.30.10:FF:000041">
    <property type="entry name" value="HMG box family protein"/>
    <property type="match status" value="1"/>
</dbReference>
<sequence length="278" mass="30459">MDMGAITPLMFNVTLSGVSINTIIDPSILAEFWATLSIQVMPGNDLIGIPGPTFRILDEGGKHYIAHNFASAIGEAMVKFVIDGSGTHPDRYLLGRATYFRPENIITSVGDLDVWVPSGYPLQSSLTSSSLDTSSLASTVSARRNSRGGAVKVPRPPNAYILYRKDNHKAVKQANPSLSNNDISVILGRRWNNEIDTVRVHYHKMAVEIKRQVEILHPHYKYNPRKPSEIRRRARSGNHGVYTVEGGQASDSSVTMPTPPLDFETASGNSLMSPSSDI</sequence>
<dbReference type="PANTHER" id="PTHR10270:SF161">
    <property type="entry name" value="SEX-DETERMINING REGION Y PROTEIN"/>
    <property type="match status" value="1"/>
</dbReference>
<dbReference type="VEuPathDB" id="FungiDB:F503_03625"/>
<dbReference type="STRING" id="1262450.S3CDY9"/>
<evidence type="ECO:0000256" key="3">
    <source>
        <dbReference type="ARBA" id="ARBA00023163"/>
    </source>
</evidence>
<evidence type="ECO:0000259" key="6">
    <source>
        <dbReference type="PROSITE" id="PS50118"/>
    </source>
</evidence>
<feature type="compositionally biased region" description="Polar residues" evidence="5">
    <location>
        <begin position="266"/>
        <end position="278"/>
    </location>
</feature>
<name>S3CDY9_OPHP1</name>
<dbReference type="HOGENOM" id="CLU_085122_0_0_1"/>
<keyword evidence="4" id="KW-0539">Nucleus</keyword>
<dbReference type="GO" id="GO:0000978">
    <property type="term" value="F:RNA polymerase II cis-regulatory region sequence-specific DNA binding"/>
    <property type="evidence" value="ECO:0007669"/>
    <property type="project" value="TreeGrafter"/>
</dbReference>
<dbReference type="PANTHER" id="PTHR10270">
    <property type="entry name" value="SOX TRANSCRIPTION FACTOR"/>
    <property type="match status" value="1"/>
</dbReference>
<evidence type="ECO:0000256" key="4">
    <source>
        <dbReference type="PROSITE-ProRule" id="PRU00267"/>
    </source>
</evidence>
<protein>
    <submittedName>
        <fullName evidence="7">Mat-1-2</fullName>
    </submittedName>
</protein>
<dbReference type="GO" id="GO:0030154">
    <property type="term" value="P:cell differentiation"/>
    <property type="evidence" value="ECO:0007669"/>
    <property type="project" value="TreeGrafter"/>
</dbReference>
<keyword evidence="2 4" id="KW-0238">DNA-binding</keyword>
<keyword evidence="3" id="KW-0804">Transcription</keyword>
<evidence type="ECO:0000313" key="7">
    <source>
        <dbReference type="EMBL" id="EPE04563.1"/>
    </source>
</evidence>
<gene>
    <name evidence="7" type="ORF">F503_03625</name>
</gene>
<dbReference type="GO" id="GO:0005634">
    <property type="term" value="C:nucleus"/>
    <property type="evidence" value="ECO:0007669"/>
    <property type="project" value="UniProtKB-UniRule"/>
</dbReference>
<dbReference type="Pfam" id="PF00505">
    <property type="entry name" value="HMG_box"/>
    <property type="match status" value="1"/>
</dbReference>
<feature type="DNA-binding region" description="HMG box" evidence="4">
    <location>
        <begin position="153"/>
        <end position="221"/>
    </location>
</feature>
<reference evidence="7 8" key="1">
    <citation type="journal article" date="2013" name="BMC Genomics">
        <title>The genome and transcriptome of the pine saprophyte Ophiostoma piceae, and a comparison with the bark beetle-associated pine pathogen Grosmannia clavigera.</title>
        <authorList>
            <person name="Haridas S."/>
            <person name="Wang Y."/>
            <person name="Lim L."/>
            <person name="Massoumi Alamouti S."/>
            <person name="Jackman S."/>
            <person name="Docking R."/>
            <person name="Robertson G."/>
            <person name="Birol I."/>
            <person name="Bohlmann J."/>
            <person name="Breuil C."/>
        </authorList>
    </citation>
    <scope>NUCLEOTIDE SEQUENCE [LARGE SCALE GENOMIC DNA]</scope>
    <source>
        <strain evidence="7 8">UAMH 11346</strain>
    </source>
</reference>
<feature type="domain" description="HMG box" evidence="6">
    <location>
        <begin position="153"/>
        <end position="221"/>
    </location>
</feature>
<evidence type="ECO:0000313" key="8">
    <source>
        <dbReference type="Proteomes" id="UP000016923"/>
    </source>
</evidence>
<dbReference type="InterPro" id="IPR009071">
    <property type="entry name" value="HMG_box_dom"/>
</dbReference>
<dbReference type="Proteomes" id="UP000016923">
    <property type="component" value="Unassembled WGS sequence"/>
</dbReference>
<dbReference type="EMBL" id="KE148160">
    <property type="protein sequence ID" value="EPE04563.1"/>
    <property type="molecule type" value="Genomic_DNA"/>
</dbReference>
<dbReference type="OMA" id="WNAESHE"/>
<dbReference type="GO" id="GO:0000122">
    <property type="term" value="P:negative regulation of transcription by RNA polymerase II"/>
    <property type="evidence" value="ECO:0007669"/>
    <property type="project" value="TreeGrafter"/>
</dbReference>
<dbReference type="PROSITE" id="PS50118">
    <property type="entry name" value="HMG_BOX_2"/>
    <property type="match status" value="1"/>
</dbReference>